<dbReference type="SUPFAM" id="SSF52540">
    <property type="entry name" value="P-loop containing nucleoside triphosphate hydrolases"/>
    <property type="match status" value="1"/>
</dbReference>
<dbReference type="InterPro" id="IPR036770">
    <property type="entry name" value="Ankyrin_rpt-contain_sf"/>
</dbReference>
<keyword evidence="2" id="KW-0040">ANK repeat</keyword>
<gene>
    <name evidence="4" type="ORF">QBC37DRAFT_447664</name>
</gene>
<dbReference type="PANTHER" id="PTHR10039">
    <property type="entry name" value="AMELOGENIN"/>
    <property type="match status" value="1"/>
</dbReference>
<dbReference type="InterPro" id="IPR027417">
    <property type="entry name" value="P-loop_NTPase"/>
</dbReference>
<dbReference type="EMBL" id="MU858168">
    <property type="protein sequence ID" value="KAK4210686.1"/>
    <property type="molecule type" value="Genomic_DNA"/>
</dbReference>
<dbReference type="InterPro" id="IPR002110">
    <property type="entry name" value="Ankyrin_rpt"/>
</dbReference>
<dbReference type="SUPFAM" id="SSF48403">
    <property type="entry name" value="Ankyrin repeat"/>
    <property type="match status" value="1"/>
</dbReference>
<feature type="domain" description="Nephrocystin 3-like N-terminal" evidence="3">
    <location>
        <begin position="241"/>
        <end position="394"/>
    </location>
</feature>
<dbReference type="Gene3D" id="3.40.50.300">
    <property type="entry name" value="P-loop containing nucleotide triphosphate hydrolases"/>
    <property type="match status" value="1"/>
</dbReference>
<evidence type="ECO:0000313" key="4">
    <source>
        <dbReference type="EMBL" id="KAK4210686.1"/>
    </source>
</evidence>
<feature type="repeat" description="ANK" evidence="2">
    <location>
        <begin position="1233"/>
        <end position="1272"/>
    </location>
</feature>
<dbReference type="InterPro" id="IPR029058">
    <property type="entry name" value="AB_hydrolase_fold"/>
</dbReference>
<reference evidence="4" key="2">
    <citation type="submission" date="2023-05" db="EMBL/GenBank/DDBJ databases">
        <authorList>
            <consortium name="Lawrence Berkeley National Laboratory"/>
            <person name="Steindorff A."/>
            <person name="Hensen N."/>
            <person name="Bonometti L."/>
            <person name="Westerberg I."/>
            <person name="Brannstrom I.O."/>
            <person name="Guillou S."/>
            <person name="Cros-Aarteil S."/>
            <person name="Calhoun S."/>
            <person name="Haridas S."/>
            <person name="Kuo A."/>
            <person name="Mondo S."/>
            <person name="Pangilinan J."/>
            <person name="Riley R."/>
            <person name="Labutti K."/>
            <person name="Andreopoulos B."/>
            <person name="Lipzen A."/>
            <person name="Chen C."/>
            <person name="Yanf M."/>
            <person name="Daum C."/>
            <person name="Ng V."/>
            <person name="Clum A."/>
            <person name="Ohm R."/>
            <person name="Martin F."/>
            <person name="Silar P."/>
            <person name="Natvig D."/>
            <person name="Lalanne C."/>
            <person name="Gautier V."/>
            <person name="Ament-Velasquez S.L."/>
            <person name="Kruys A."/>
            <person name="Hutchinson M.I."/>
            <person name="Powell A.J."/>
            <person name="Barry K."/>
            <person name="Miller A.N."/>
            <person name="Grigoriev I.V."/>
            <person name="Debuchy R."/>
            <person name="Gladieux P."/>
            <person name="Thoren M.H."/>
            <person name="Johannesson H."/>
        </authorList>
    </citation>
    <scope>NUCLEOTIDE SEQUENCE</scope>
    <source>
        <strain evidence="4">PSN293</strain>
    </source>
</reference>
<dbReference type="InterPro" id="IPR056884">
    <property type="entry name" value="NPHP3-like_N"/>
</dbReference>
<dbReference type="SMART" id="SM00248">
    <property type="entry name" value="ANK"/>
    <property type="match status" value="6"/>
</dbReference>
<dbReference type="Proteomes" id="UP001301769">
    <property type="component" value="Unassembled WGS sequence"/>
</dbReference>
<dbReference type="Gene3D" id="3.40.50.1820">
    <property type="entry name" value="alpha/beta hydrolase"/>
    <property type="match status" value="1"/>
</dbReference>
<comment type="caution">
    <text evidence="4">The sequence shown here is derived from an EMBL/GenBank/DDBJ whole genome shotgun (WGS) entry which is preliminary data.</text>
</comment>
<accession>A0AAN6Y1U8</accession>
<proteinExistence type="predicted"/>
<evidence type="ECO:0000259" key="3">
    <source>
        <dbReference type="Pfam" id="PF24883"/>
    </source>
</evidence>
<dbReference type="Pfam" id="PF24883">
    <property type="entry name" value="NPHP3_N"/>
    <property type="match status" value="1"/>
</dbReference>
<dbReference type="Gene3D" id="1.25.40.20">
    <property type="entry name" value="Ankyrin repeat-containing domain"/>
    <property type="match status" value="2"/>
</dbReference>
<keyword evidence="1" id="KW-0677">Repeat</keyword>
<evidence type="ECO:0000256" key="2">
    <source>
        <dbReference type="PROSITE-ProRule" id="PRU00023"/>
    </source>
</evidence>
<dbReference type="SUPFAM" id="SSF53474">
    <property type="entry name" value="alpha/beta-Hydrolases"/>
    <property type="match status" value="1"/>
</dbReference>
<dbReference type="PROSITE" id="PS50088">
    <property type="entry name" value="ANK_REPEAT"/>
    <property type="match status" value="1"/>
</dbReference>
<evidence type="ECO:0000256" key="1">
    <source>
        <dbReference type="ARBA" id="ARBA00022737"/>
    </source>
</evidence>
<reference evidence="4" key="1">
    <citation type="journal article" date="2023" name="Mol. Phylogenet. Evol.">
        <title>Genome-scale phylogeny and comparative genomics of the fungal order Sordariales.</title>
        <authorList>
            <person name="Hensen N."/>
            <person name="Bonometti L."/>
            <person name="Westerberg I."/>
            <person name="Brannstrom I.O."/>
            <person name="Guillou S."/>
            <person name="Cros-Aarteil S."/>
            <person name="Calhoun S."/>
            <person name="Haridas S."/>
            <person name="Kuo A."/>
            <person name="Mondo S."/>
            <person name="Pangilinan J."/>
            <person name="Riley R."/>
            <person name="LaButti K."/>
            <person name="Andreopoulos B."/>
            <person name="Lipzen A."/>
            <person name="Chen C."/>
            <person name="Yan M."/>
            <person name="Daum C."/>
            <person name="Ng V."/>
            <person name="Clum A."/>
            <person name="Steindorff A."/>
            <person name="Ohm R.A."/>
            <person name="Martin F."/>
            <person name="Silar P."/>
            <person name="Natvig D.O."/>
            <person name="Lalanne C."/>
            <person name="Gautier V."/>
            <person name="Ament-Velasquez S.L."/>
            <person name="Kruys A."/>
            <person name="Hutchinson M.I."/>
            <person name="Powell A.J."/>
            <person name="Barry K."/>
            <person name="Miller A.N."/>
            <person name="Grigoriev I.V."/>
            <person name="Debuchy R."/>
            <person name="Gladieux P."/>
            <person name="Hiltunen Thoren M."/>
            <person name="Johannesson H."/>
        </authorList>
    </citation>
    <scope>NUCLEOTIDE SEQUENCE</scope>
    <source>
        <strain evidence="4">PSN293</strain>
    </source>
</reference>
<name>A0AAN6Y1U8_9PEZI</name>
<sequence>MTYGYYSSPAGPSQDNLYTLSKNLLISVANERIGAPSRPLLFIAHSLGGILTKFALRISQDCTGGADAWMKAVRESAVGVIFFATPHSGSELASWGELLRRMASVFTVTNPKLLAALNSQADNGQLEELRTSFVKMLGPSSEGKFRVFSFRETKPLVVPLASSDIASEWATGRTVAANHRDICRFVDANDAKYTMFIQELKRFLDDVKQAGAKLGRPPPQTLLTPDVRIFLRSQASPHDKSCEWILSHPKFEDWIQSKDIHTIHVVGEPGCGKSTAAAWLFRNCRHWCPESRRCAIFSFQSGRKDNNSSSAWTSFDGQLAGEDVSGVEGSREWSHAHLVAEDRFPSRLKGISAVYLIDAVDECDQKTTGDFLQSLSELVRQSETGPAKVLLFSRHTMLSKIDACFKPSVVHRIELNSEEEQIRNVQKYIKAGVEILCDSRPGLSEFQQHMFDELVERSSGIYLLPALTLEALAKSKGSPAEIRKILGGLPQNLQAIYSDALRKVSHQDRERVSCMLLWLVFAVRPLRESEISAAIEFCCAKRDFNSLKDLDDEVSRDILGTSGISELVGPLIKTTADGFVSVVHSSAREYILALASRSDSGAGVSSEENSWVWEGLISGSGAGLDLPTLAARALSSHCLELADFIENESFLLSVSQMSSDAASPPGRPQKPQGGVLSLVKYSVENLPDHIRQCSPPRAPHISLRSEPWVRFALFLERKPRGRGDIWMKTFWALRDPTQEYDHDLTPLYFCCALDLAQCVAQLLPSSGFPRRSPAGIFCESASDKQLTSQYLTAVVVASMFGNVDILVMLCEEHHTPVNLNSPNLVSAAMSSSPAFSTPASLAPAFSIPGSLAPAFSTPADPFLGFSTPASPTPAFPGSYQPLFTATRYGQVAAIDYLVKRGCDLFEEDKDGDTGGGADPTSTRTKRIALEVAIDGKNHAAASALYRHHTKDWWTTQKLLARFLFADSPASEQNLRRLSYLVKLIPELLGPSLRVMTTGGYSGTSILHISATLGDVAVFKALTGLWRRSNPESAYFPLDSEGRHPLHYAANARQTHNIECIIQTDPESLLSTDSGGLNCLFYAITHMELLTWSGQYRTQTSLDDVLHVLVGRVSSDEARDALVGSAITSLVDDKSRNSYSRSTEPLQQKIDTLLSLAAPGLRIGKDFLHNALAAGVTLDLVLKISAEDAYDFVDLKGQNALHVFAAAGGTWNGKSGIGQLLEAFKGRINDQDSSGKTALHLALKSQQYGQSSEILFQVNLLLSCGASVDGPADDAGNSPIAEAAKLIILRRRNKMPRLGNSIPGLISLLISKTGREGSRTAMERLPNEELLELIGALVTPFGRNVSNVHSESVETDCELLSASLPQQKHSFLLDHALGEKEKSAEVVIFCCKTWSSQELEQAINNFGTKTINGLLYLVEKKKDSNDGLGELERLCQARLKEISK</sequence>
<evidence type="ECO:0000313" key="5">
    <source>
        <dbReference type="Proteomes" id="UP001301769"/>
    </source>
</evidence>
<organism evidence="4 5">
    <name type="scientific">Rhypophila decipiens</name>
    <dbReference type="NCBI Taxonomy" id="261697"/>
    <lineage>
        <taxon>Eukaryota</taxon>
        <taxon>Fungi</taxon>
        <taxon>Dikarya</taxon>
        <taxon>Ascomycota</taxon>
        <taxon>Pezizomycotina</taxon>
        <taxon>Sordariomycetes</taxon>
        <taxon>Sordariomycetidae</taxon>
        <taxon>Sordariales</taxon>
        <taxon>Naviculisporaceae</taxon>
        <taxon>Rhypophila</taxon>
    </lineage>
</organism>
<protein>
    <recommendedName>
        <fullName evidence="3">Nephrocystin 3-like N-terminal domain-containing protein</fullName>
    </recommendedName>
</protein>
<keyword evidence="5" id="KW-1185">Reference proteome</keyword>